<dbReference type="REBASE" id="355954">
    <property type="entry name" value="Lgo16774ORF1262P"/>
</dbReference>
<dbReference type="PROSITE" id="PS51194">
    <property type="entry name" value="HELICASE_CTER"/>
    <property type="match status" value="1"/>
</dbReference>
<protein>
    <submittedName>
        <fullName evidence="4">Type III restriction protein Res subunit</fullName>
    </submittedName>
</protein>
<dbReference type="PANTHER" id="PTHR47396:SF1">
    <property type="entry name" value="ATP-DEPENDENT HELICASE IRC3-RELATED"/>
    <property type="match status" value="1"/>
</dbReference>
<dbReference type="InterPro" id="IPR021835">
    <property type="entry name" value="DUF3427"/>
</dbReference>
<dbReference type="Pfam" id="PF11907">
    <property type="entry name" value="DUF3427"/>
    <property type="match status" value="1"/>
</dbReference>
<evidence type="ECO:0000259" key="1">
    <source>
        <dbReference type="PROSITE" id="PS50035"/>
    </source>
</evidence>
<dbReference type="EMBL" id="AP019822">
    <property type="protein sequence ID" value="BBM36330.1"/>
    <property type="molecule type" value="Genomic_DNA"/>
</dbReference>
<evidence type="ECO:0000313" key="4">
    <source>
        <dbReference type="EMBL" id="BBM36330.1"/>
    </source>
</evidence>
<reference evidence="4 5" key="1">
    <citation type="submission" date="2019-07" db="EMBL/GenBank/DDBJ databases">
        <title>Complete Genome Sequence of Leptotrichia goodfellowii Strain JCM 16774.</title>
        <authorList>
            <person name="Watanabe S."/>
            <person name="Cui L."/>
        </authorList>
    </citation>
    <scope>NUCLEOTIDE SEQUENCE [LARGE SCALE GENOMIC DNA]</scope>
    <source>
        <strain evidence="4 5">JCM16774</strain>
    </source>
</reference>
<dbReference type="SUPFAM" id="SSF52540">
    <property type="entry name" value="P-loop containing nucleoside triphosphate hydrolases"/>
    <property type="match status" value="1"/>
</dbReference>
<organism evidence="4 5">
    <name type="scientific">Pseudoleptotrichia goodfellowii</name>
    <dbReference type="NCBI Taxonomy" id="157692"/>
    <lineage>
        <taxon>Bacteria</taxon>
        <taxon>Fusobacteriati</taxon>
        <taxon>Fusobacteriota</taxon>
        <taxon>Fusobacteriia</taxon>
        <taxon>Fusobacteriales</taxon>
        <taxon>Leptotrichiaceae</taxon>
        <taxon>Pseudoleptotrichia</taxon>
    </lineage>
</organism>
<dbReference type="KEGG" id="lgo:JCM16774_1262"/>
<dbReference type="Pfam" id="PF00271">
    <property type="entry name" value="Helicase_C"/>
    <property type="match status" value="1"/>
</dbReference>
<feature type="domain" description="PLD phosphodiesterase" evidence="1">
    <location>
        <begin position="166"/>
        <end position="196"/>
    </location>
</feature>
<dbReference type="SMART" id="SM00490">
    <property type="entry name" value="HELICc"/>
    <property type="match status" value="1"/>
</dbReference>
<dbReference type="RefSeq" id="WP_026737663.1">
    <property type="nucleotide sequence ID" value="NZ_AP019822.1"/>
</dbReference>
<dbReference type="PROSITE" id="PS50035">
    <property type="entry name" value="PLD"/>
    <property type="match status" value="1"/>
</dbReference>
<dbReference type="InterPro" id="IPR027417">
    <property type="entry name" value="P-loop_NTPase"/>
</dbReference>
<gene>
    <name evidence="4" type="ORF">JCM16774_1262</name>
</gene>
<evidence type="ECO:0000259" key="3">
    <source>
        <dbReference type="PROSITE" id="PS51194"/>
    </source>
</evidence>
<dbReference type="OrthoDB" id="9802848at2"/>
<dbReference type="InterPro" id="IPR006935">
    <property type="entry name" value="Helicase/UvrB_N"/>
</dbReference>
<dbReference type="Gene3D" id="3.40.50.300">
    <property type="entry name" value="P-loop containing nucleotide triphosphate hydrolases"/>
    <property type="match status" value="2"/>
</dbReference>
<dbReference type="SUPFAM" id="SSF56024">
    <property type="entry name" value="Phospholipase D/nuclease"/>
    <property type="match status" value="1"/>
</dbReference>
<dbReference type="Pfam" id="PF04851">
    <property type="entry name" value="ResIII"/>
    <property type="match status" value="1"/>
</dbReference>
<dbReference type="Pfam" id="PF13091">
    <property type="entry name" value="PLDc_2"/>
    <property type="match status" value="1"/>
</dbReference>
<dbReference type="InterPro" id="IPR001736">
    <property type="entry name" value="PLipase_D/transphosphatidylase"/>
</dbReference>
<sequence>MGILLEKGNKNGEIINIENYSEVLKFEISEYFSNNISSLIEKNDYQRAMEYIENQLDKKFEIPLRIDEKRVSNDKLNTLIINEKAKFMNFFVHLKKELLSCKKFYFIVSFIKYSGIQLLISILDELEEKGIQGEIITSVYLNITDPKALKKLLSYKNIKVKIYNNSNESFHTKAYLFEKEKYHTCIIGSSNISQSALYSAEEWNVKLVNSSFLDIYEKSLVQFQKLWNSNEAVKLSEDFIEKYDDYRNNNKPQNTFDYKKLQVQKKNFEPNSMQKEILEKLKITRKNGNKKGLVVAATGTGKTYLAAMDIKEFFKSKNIIGHNREKARFLFIAHREELLENAAKVFSNILEVPENNFGKMFGGKKETNFEMIFASIQSLRSCYKEFKKDRFDYIIIDEFHHASADSYNKVINHFSPKFLLGLTATPERMDGKEILALCDYNLVGEIGLKKAMEKDLIAPFHYFGVNDETVDYEEIPYKNGVYNGEILLENLSQSVRTDYIVEKIEKFGYDGNKMSGIAFCQNIEHASYMKNEFIKRGYKSKVLTAKTNKTKRSKILESFRNKEFEILCVVDILNEGIDIPDINLLLFLRPTLSSTVFIQQIGRGLRKSSNKDFVTIIDFIGNHKKDYLITKSFSEEIHSKNFLYDKKQKIIDEIKNQFSNIPGGSYIELDRICQERIINKIEKINFNSRNTLKDMYDEYKAEIGKSHDDILEISDFDSNMELFTELILKTGSFYNAQIYFEKVDFEKKYPLKNEETEFLAYIEKKIKLVEPFTYLIIKNLLETKFESQNFKNGNINYINSEILLRNYKNYYNIKSEFKKIYLINRIFSELVEDSILENTLYGHKISEKYEKLFIEKRDEFDKRLKQLLILGLNEFAKNDMEEFNENILLTHKEYMRIDLQILLDSKVPKGTWRAGYANTDKDICLFITNDKSHITQENLKYDNSLHADDIIQWISQPKTFHESSVGQMFIKHKEKGIKVHIFIRKYAFMDGNKTNPFIYLGNADYYKSYGDKPMTILWKLKHKIPQELIYDLYE</sequence>
<proteinExistence type="predicted"/>
<name>A0A510JAI6_9FUSO</name>
<dbReference type="GO" id="GO:0003677">
    <property type="term" value="F:DNA binding"/>
    <property type="evidence" value="ECO:0007669"/>
    <property type="project" value="InterPro"/>
</dbReference>
<dbReference type="GO" id="GO:0005829">
    <property type="term" value="C:cytosol"/>
    <property type="evidence" value="ECO:0007669"/>
    <property type="project" value="TreeGrafter"/>
</dbReference>
<dbReference type="Gene3D" id="3.30.870.10">
    <property type="entry name" value="Endonuclease Chain A"/>
    <property type="match status" value="1"/>
</dbReference>
<dbReference type="CDD" id="cd18032">
    <property type="entry name" value="DEXHc_RE_I_III_res"/>
    <property type="match status" value="1"/>
</dbReference>
<feature type="domain" description="Helicase C-terminal" evidence="3">
    <location>
        <begin position="503"/>
        <end position="658"/>
    </location>
</feature>
<dbReference type="AlphaFoldDB" id="A0A510JAI6"/>
<dbReference type="PANTHER" id="PTHR47396">
    <property type="entry name" value="TYPE I RESTRICTION ENZYME ECOKI R PROTEIN"/>
    <property type="match status" value="1"/>
</dbReference>
<evidence type="ECO:0000313" key="5">
    <source>
        <dbReference type="Proteomes" id="UP000321606"/>
    </source>
</evidence>
<dbReference type="GO" id="GO:0016787">
    <property type="term" value="F:hydrolase activity"/>
    <property type="evidence" value="ECO:0007669"/>
    <property type="project" value="InterPro"/>
</dbReference>
<dbReference type="InterPro" id="IPR025202">
    <property type="entry name" value="PLD-like_dom"/>
</dbReference>
<feature type="domain" description="Helicase ATP-binding" evidence="2">
    <location>
        <begin position="283"/>
        <end position="444"/>
    </location>
</feature>
<accession>A0A510JAI6</accession>
<dbReference type="InterPro" id="IPR014001">
    <property type="entry name" value="Helicase_ATP-bd"/>
</dbReference>
<dbReference type="GO" id="GO:0006793">
    <property type="term" value="P:phosphorus metabolic process"/>
    <property type="evidence" value="ECO:0007669"/>
    <property type="project" value="UniProtKB-ARBA"/>
</dbReference>
<dbReference type="SMART" id="SM00487">
    <property type="entry name" value="DEXDc"/>
    <property type="match status" value="1"/>
</dbReference>
<dbReference type="GO" id="GO:0005524">
    <property type="term" value="F:ATP binding"/>
    <property type="evidence" value="ECO:0007669"/>
    <property type="project" value="InterPro"/>
</dbReference>
<dbReference type="PROSITE" id="PS51192">
    <property type="entry name" value="HELICASE_ATP_BIND_1"/>
    <property type="match status" value="1"/>
</dbReference>
<dbReference type="InterPro" id="IPR050742">
    <property type="entry name" value="Helicase_Restrict-Modif_Enz"/>
</dbReference>
<dbReference type="STRING" id="714315.GCA_000516535_01271"/>
<dbReference type="InterPro" id="IPR001650">
    <property type="entry name" value="Helicase_C-like"/>
</dbReference>
<evidence type="ECO:0000259" key="2">
    <source>
        <dbReference type="PROSITE" id="PS51192"/>
    </source>
</evidence>
<dbReference type="Proteomes" id="UP000321606">
    <property type="component" value="Chromosome"/>
</dbReference>
<dbReference type="CDD" id="cd18799">
    <property type="entry name" value="SF2_C_EcoAI-like"/>
    <property type="match status" value="1"/>
</dbReference>